<evidence type="ECO:0000256" key="1">
    <source>
        <dbReference type="SAM" id="Phobius"/>
    </source>
</evidence>
<accession>A0A8J4S1K3</accession>
<keyword evidence="1" id="KW-0472">Membrane</keyword>
<keyword evidence="1" id="KW-0812">Transmembrane</keyword>
<organism evidence="2 3">
    <name type="scientific">Castanea mollissima</name>
    <name type="common">Chinese chestnut</name>
    <dbReference type="NCBI Taxonomy" id="60419"/>
    <lineage>
        <taxon>Eukaryota</taxon>
        <taxon>Viridiplantae</taxon>
        <taxon>Streptophyta</taxon>
        <taxon>Embryophyta</taxon>
        <taxon>Tracheophyta</taxon>
        <taxon>Spermatophyta</taxon>
        <taxon>Magnoliopsida</taxon>
        <taxon>eudicotyledons</taxon>
        <taxon>Gunneridae</taxon>
        <taxon>Pentapetalae</taxon>
        <taxon>rosids</taxon>
        <taxon>fabids</taxon>
        <taxon>Fagales</taxon>
        <taxon>Fagaceae</taxon>
        <taxon>Castanea</taxon>
    </lineage>
</organism>
<proteinExistence type="predicted"/>
<keyword evidence="3" id="KW-1185">Reference proteome</keyword>
<evidence type="ECO:0000313" key="2">
    <source>
        <dbReference type="EMBL" id="KAF3974018.1"/>
    </source>
</evidence>
<gene>
    <name evidence="2" type="ORF">CMV_002596</name>
</gene>
<reference evidence="2" key="1">
    <citation type="submission" date="2020-03" db="EMBL/GenBank/DDBJ databases">
        <title>Castanea mollissima Vanexum genome sequencing.</title>
        <authorList>
            <person name="Staton M."/>
        </authorList>
    </citation>
    <scope>NUCLEOTIDE SEQUENCE</scope>
    <source>
        <tissue evidence="2">Leaf</tissue>
    </source>
</reference>
<name>A0A8J4S1K3_9ROSI</name>
<dbReference type="EMBL" id="JRKL02000189">
    <property type="protein sequence ID" value="KAF3974018.1"/>
    <property type="molecule type" value="Genomic_DNA"/>
</dbReference>
<comment type="caution">
    <text evidence="2">The sequence shown here is derived from an EMBL/GenBank/DDBJ whole genome shotgun (WGS) entry which is preliminary data.</text>
</comment>
<feature type="transmembrane region" description="Helical" evidence="1">
    <location>
        <begin position="50"/>
        <end position="69"/>
    </location>
</feature>
<protein>
    <submittedName>
        <fullName evidence="2">Uncharacterized protein</fullName>
    </submittedName>
</protein>
<dbReference type="Proteomes" id="UP000737018">
    <property type="component" value="Unassembled WGS sequence"/>
</dbReference>
<keyword evidence="1" id="KW-1133">Transmembrane helix</keyword>
<evidence type="ECO:0000313" key="3">
    <source>
        <dbReference type="Proteomes" id="UP000737018"/>
    </source>
</evidence>
<sequence>MGHADAETGKRRPRVQEDRARTCYIVPNQSTQFSKTAKGDLTPFLQVSKVFFLSTYLCIPLVLEFLCLISKVDTKELNFLLCL</sequence>
<dbReference type="AlphaFoldDB" id="A0A8J4S1K3"/>